<accession>A0A545AXJ3</accession>
<gene>
    <name evidence="2" type="ORF">FL583_09470</name>
</gene>
<proteinExistence type="predicted"/>
<name>A0A545AXJ3_9ACTN</name>
<dbReference type="InParanoid" id="A0A545AXJ3"/>
<dbReference type="AlphaFoldDB" id="A0A545AXJ3"/>
<protein>
    <submittedName>
        <fullName evidence="2">Uncharacterized protein</fullName>
    </submittedName>
</protein>
<organism evidence="2 3">
    <name type="scientific">Cryptosporangium phraense</name>
    <dbReference type="NCBI Taxonomy" id="2593070"/>
    <lineage>
        <taxon>Bacteria</taxon>
        <taxon>Bacillati</taxon>
        <taxon>Actinomycetota</taxon>
        <taxon>Actinomycetes</taxon>
        <taxon>Cryptosporangiales</taxon>
        <taxon>Cryptosporangiaceae</taxon>
        <taxon>Cryptosporangium</taxon>
    </lineage>
</organism>
<evidence type="ECO:0000256" key="1">
    <source>
        <dbReference type="SAM" id="MobiDB-lite"/>
    </source>
</evidence>
<feature type="compositionally biased region" description="Polar residues" evidence="1">
    <location>
        <begin position="44"/>
        <end position="60"/>
    </location>
</feature>
<comment type="caution">
    <text evidence="2">The sequence shown here is derived from an EMBL/GenBank/DDBJ whole genome shotgun (WGS) entry which is preliminary data.</text>
</comment>
<sequence length="60" mass="6267">MKVALRNQDVRNFADPVWDGSKPGNAPVPSPSTDAPQPDLAQPVPSTTDPNADQNAGQQG</sequence>
<feature type="region of interest" description="Disordered" evidence="1">
    <location>
        <begin position="1"/>
        <end position="60"/>
    </location>
</feature>
<keyword evidence="3" id="KW-1185">Reference proteome</keyword>
<evidence type="ECO:0000313" key="3">
    <source>
        <dbReference type="Proteomes" id="UP000317982"/>
    </source>
</evidence>
<reference evidence="2 3" key="1">
    <citation type="submission" date="2019-07" db="EMBL/GenBank/DDBJ databases">
        <title>Cryptosporangium phraense sp. nov., isolated from plant litter.</title>
        <authorList>
            <person name="Suriyachadkun C."/>
        </authorList>
    </citation>
    <scope>NUCLEOTIDE SEQUENCE [LARGE SCALE GENOMIC DNA]</scope>
    <source>
        <strain evidence="2 3">A-T 5661</strain>
    </source>
</reference>
<evidence type="ECO:0000313" key="2">
    <source>
        <dbReference type="EMBL" id="TQS45315.1"/>
    </source>
</evidence>
<dbReference type="EMBL" id="VIRS01000005">
    <property type="protein sequence ID" value="TQS45315.1"/>
    <property type="molecule type" value="Genomic_DNA"/>
</dbReference>
<dbReference type="Proteomes" id="UP000317982">
    <property type="component" value="Unassembled WGS sequence"/>
</dbReference>